<feature type="region of interest" description="Disordered" evidence="1">
    <location>
        <begin position="1"/>
        <end position="22"/>
    </location>
</feature>
<protein>
    <submittedName>
        <fullName evidence="2">Uncharacterized protein</fullName>
    </submittedName>
</protein>
<organism evidence="2 3">
    <name type="scientific">Deinococcus phoenicis</name>
    <dbReference type="NCBI Taxonomy" id="1476583"/>
    <lineage>
        <taxon>Bacteria</taxon>
        <taxon>Thermotogati</taxon>
        <taxon>Deinococcota</taxon>
        <taxon>Deinococci</taxon>
        <taxon>Deinococcales</taxon>
        <taxon>Deinococcaceae</taxon>
        <taxon>Deinococcus</taxon>
    </lineage>
</organism>
<accession>A0A016QMS7</accession>
<dbReference type="AlphaFoldDB" id="A0A016QMS7"/>
<evidence type="ECO:0000256" key="1">
    <source>
        <dbReference type="SAM" id="MobiDB-lite"/>
    </source>
</evidence>
<dbReference type="STRING" id="1476583.DEIPH_ctg044orf0018"/>
<feature type="region of interest" description="Disordered" evidence="1">
    <location>
        <begin position="106"/>
        <end position="154"/>
    </location>
</feature>
<keyword evidence="3" id="KW-1185">Reference proteome</keyword>
<evidence type="ECO:0000313" key="2">
    <source>
        <dbReference type="EMBL" id="EYB67306.1"/>
    </source>
</evidence>
<proteinExistence type="predicted"/>
<sequence length="169" mass="18270">MVVRRAEPGQGNGHGPHGGLPAGYGGLIGGAVQRQQFRFRHIPLRVEGQEAVRHVDVCAAMLPDRADEPRPETRLRIQLQKSEGQHVAGPGGKEVQVGALPAQGHVPLLFRRAPQGRQGKPHAPQRTLRNNGRNAPRPAPDPRPPASRRLCSGGHVANACSCLQRRLRP</sequence>
<dbReference type="EMBL" id="JHAC01000042">
    <property type="protein sequence ID" value="EYB67306.1"/>
    <property type="molecule type" value="Genomic_DNA"/>
</dbReference>
<comment type="caution">
    <text evidence="2">The sequence shown here is derived from an EMBL/GenBank/DDBJ whole genome shotgun (WGS) entry which is preliminary data.</text>
</comment>
<gene>
    <name evidence="2" type="ORF">DEIPH_ctg044orf0018</name>
</gene>
<name>A0A016QMS7_9DEIO</name>
<evidence type="ECO:0000313" key="3">
    <source>
        <dbReference type="Proteomes" id="UP000020492"/>
    </source>
</evidence>
<dbReference type="Proteomes" id="UP000020492">
    <property type="component" value="Unassembled WGS sequence"/>
</dbReference>
<feature type="compositionally biased region" description="Gly residues" evidence="1">
    <location>
        <begin position="10"/>
        <end position="22"/>
    </location>
</feature>
<reference evidence="2 3" key="1">
    <citation type="submission" date="2014-03" db="EMBL/GenBank/DDBJ databases">
        <title>Draft genome sequence of Deinococcus phoenicis 1P10ME.</title>
        <authorList>
            <person name="Stepanov V.G."/>
            <person name="Vaishampayan P."/>
            <person name="Venkateswaran K."/>
            <person name="Fox G.E."/>
        </authorList>
    </citation>
    <scope>NUCLEOTIDE SEQUENCE [LARGE SCALE GENOMIC DNA]</scope>
    <source>
        <strain evidence="2 3">1P10ME</strain>
    </source>
</reference>